<evidence type="ECO:0000313" key="2">
    <source>
        <dbReference type="EMBL" id="OQV14845.1"/>
    </source>
</evidence>
<keyword evidence="1" id="KW-0732">Signal</keyword>
<accession>A0A1W0WI12</accession>
<evidence type="ECO:0000313" key="3">
    <source>
        <dbReference type="Proteomes" id="UP000192578"/>
    </source>
</evidence>
<dbReference type="EMBL" id="MTYJ01000098">
    <property type="protein sequence ID" value="OQV14845.1"/>
    <property type="molecule type" value="Genomic_DNA"/>
</dbReference>
<protein>
    <recommendedName>
        <fullName evidence="4">WAP domain-containing protein</fullName>
    </recommendedName>
</protein>
<sequence>MRSLVAFIPLVTLLLLIVAGGEGVVSAGVITSDSGESRSSICDKHKVVCDPGWSCQAGFLLFPTEKKPNCEADSEAKECEPSADLRMESMEVFCIRDGHLSGLGIYAGSLYDDSRLLTALLSQRRHRRGSCVRMCDTSDECSAGQVCVSNGCGHVCAKRP</sequence>
<keyword evidence="3" id="KW-1185">Reference proteome</keyword>
<feature type="signal peptide" evidence="1">
    <location>
        <begin position="1"/>
        <end position="23"/>
    </location>
</feature>
<organism evidence="2 3">
    <name type="scientific">Hypsibius exemplaris</name>
    <name type="common">Freshwater tardigrade</name>
    <dbReference type="NCBI Taxonomy" id="2072580"/>
    <lineage>
        <taxon>Eukaryota</taxon>
        <taxon>Metazoa</taxon>
        <taxon>Ecdysozoa</taxon>
        <taxon>Tardigrada</taxon>
        <taxon>Eutardigrada</taxon>
        <taxon>Parachela</taxon>
        <taxon>Hypsibioidea</taxon>
        <taxon>Hypsibiidae</taxon>
        <taxon>Hypsibius</taxon>
    </lineage>
</organism>
<comment type="caution">
    <text evidence="2">The sequence shown here is derived from an EMBL/GenBank/DDBJ whole genome shotgun (WGS) entry which is preliminary data.</text>
</comment>
<dbReference type="Proteomes" id="UP000192578">
    <property type="component" value="Unassembled WGS sequence"/>
</dbReference>
<evidence type="ECO:0008006" key="4">
    <source>
        <dbReference type="Google" id="ProtNLM"/>
    </source>
</evidence>
<evidence type="ECO:0000256" key="1">
    <source>
        <dbReference type="SAM" id="SignalP"/>
    </source>
</evidence>
<reference evidence="3" key="1">
    <citation type="submission" date="2017-01" db="EMBL/GenBank/DDBJ databases">
        <title>Comparative genomics of anhydrobiosis in the tardigrade Hypsibius dujardini.</title>
        <authorList>
            <person name="Yoshida Y."/>
            <person name="Koutsovoulos G."/>
            <person name="Laetsch D."/>
            <person name="Stevens L."/>
            <person name="Kumar S."/>
            <person name="Horikawa D."/>
            <person name="Ishino K."/>
            <person name="Komine S."/>
            <person name="Tomita M."/>
            <person name="Blaxter M."/>
            <person name="Arakawa K."/>
        </authorList>
    </citation>
    <scope>NUCLEOTIDE SEQUENCE [LARGE SCALE GENOMIC DNA]</scope>
    <source>
        <strain evidence="3">Z151</strain>
    </source>
</reference>
<dbReference type="AlphaFoldDB" id="A0A1W0WI12"/>
<proteinExistence type="predicted"/>
<dbReference type="OrthoDB" id="6042169at2759"/>
<feature type="chain" id="PRO_5012641886" description="WAP domain-containing protein" evidence="1">
    <location>
        <begin position="24"/>
        <end position="160"/>
    </location>
</feature>
<gene>
    <name evidence="2" type="ORF">BV898_10993</name>
</gene>
<name>A0A1W0WI12_HYPEX</name>